<dbReference type="SUPFAM" id="SSF52402">
    <property type="entry name" value="Adenine nucleotide alpha hydrolases-like"/>
    <property type="match status" value="2"/>
</dbReference>
<dbReference type="InterPro" id="IPR014729">
    <property type="entry name" value="Rossmann-like_a/b/a_fold"/>
</dbReference>
<dbReference type="PANTHER" id="PTHR46268">
    <property type="entry name" value="STRESS RESPONSE PROTEIN NHAX"/>
    <property type="match status" value="1"/>
</dbReference>
<dbReference type="Gene3D" id="3.40.50.620">
    <property type="entry name" value="HUPs"/>
    <property type="match status" value="2"/>
</dbReference>
<proteinExistence type="inferred from homology"/>
<dbReference type="InterPro" id="IPR006015">
    <property type="entry name" value="Universal_stress_UspA"/>
</dbReference>
<dbReference type="AlphaFoldDB" id="A0A4R7PYX9"/>
<protein>
    <submittedName>
        <fullName evidence="3">Nucleotide-binding universal stress UspA family protein</fullName>
    </submittedName>
</protein>
<dbReference type="OrthoDB" id="9788959at2"/>
<dbReference type="CDD" id="cd00293">
    <property type="entry name" value="USP-like"/>
    <property type="match status" value="1"/>
</dbReference>
<dbReference type="EMBL" id="SOBW01000008">
    <property type="protein sequence ID" value="TDU39469.1"/>
    <property type="molecule type" value="Genomic_DNA"/>
</dbReference>
<comment type="similarity">
    <text evidence="1">Belongs to the universal stress protein A family.</text>
</comment>
<sequence length="287" mass="32613">MKNILLPTDFSENSWNAIRYAMHLFTDEVCTFYLLNTYTPVIYHVEYVLGHPAQFGLQDSIRNTAQQQLNTLSNRIIEDFGNNPKHDIQQMARFDGLVSGIKEFLNLHAIHLIVMGTKGATGAKEVLFGSNTVQVFKNVKCPVLAIPEGFIYKKPNIILFPSDYGITYHKKQLEILFDIINSQASKIHILHVLTSVLSDFQLRNKAKLQHLLSNINYAMHETQDENVMQGITNLQNEIAANMLVMINNKKSFFENILFNSTVNQIGFHLTTPFLVIPSQINSKNISS</sequence>
<gene>
    <name evidence="3" type="ORF">BXY82_1493</name>
</gene>
<comment type="caution">
    <text evidence="3">The sequence shown here is derived from an EMBL/GenBank/DDBJ whole genome shotgun (WGS) entry which is preliminary data.</text>
</comment>
<dbReference type="InterPro" id="IPR006016">
    <property type="entry name" value="UspA"/>
</dbReference>
<dbReference type="PRINTS" id="PR01438">
    <property type="entry name" value="UNVRSLSTRESS"/>
</dbReference>
<dbReference type="Proteomes" id="UP000294689">
    <property type="component" value="Unassembled WGS sequence"/>
</dbReference>
<organism evidence="3 4">
    <name type="scientific">Gelidibacter sediminis</name>
    <dbReference type="NCBI Taxonomy" id="1608710"/>
    <lineage>
        <taxon>Bacteria</taxon>
        <taxon>Pseudomonadati</taxon>
        <taxon>Bacteroidota</taxon>
        <taxon>Flavobacteriia</taxon>
        <taxon>Flavobacteriales</taxon>
        <taxon>Flavobacteriaceae</taxon>
        <taxon>Gelidibacter</taxon>
    </lineage>
</organism>
<name>A0A4R7PYX9_9FLAO</name>
<evidence type="ECO:0000256" key="1">
    <source>
        <dbReference type="ARBA" id="ARBA00008791"/>
    </source>
</evidence>
<keyword evidence="4" id="KW-1185">Reference proteome</keyword>
<reference evidence="3 4" key="1">
    <citation type="submission" date="2019-03" db="EMBL/GenBank/DDBJ databases">
        <title>Genomic Encyclopedia of Archaeal and Bacterial Type Strains, Phase II (KMG-II): from individual species to whole genera.</title>
        <authorList>
            <person name="Goeker M."/>
        </authorList>
    </citation>
    <scope>NUCLEOTIDE SEQUENCE [LARGE SCALE GENOMIC DNA]</scope>
    <source>
        <strain evidence="3 4">DSM 28135</strain>
    </source>
</reference>
<dbReference type="Pfam" id="PF00582">
    <property type="entry name" value="Usp"/>
    <property type="match status" value="1"/>
</dbReference>
<dbReference type="PANTHER" id="PTHR46268:SF6">
    <property type="entry name" value="UNIVERSAL STRESS PROTEIN UP12"/>
    <property type="match status" value="1"/>
</dbReference>
<accession>A0A4R7PYX9</accession>
<evidence type="ECO:0000313" key="4">
    <source>
        <dbReference type="Proteomes" id="UP000294689"/>
    </source>
</evidence>
<evidence type="ECO:0000313" key="3">
    <source>
        <dbReference type="EMBL" id="TDU39469.1"/>
    </source>
</evidence>
<dbReference type="RefSeq" id="WP_133757547.1">
    <property type="nucleotide sequence ID" value="NZ_SOBW01000008.1"/>
</dbReference>
<feature type="domain" description="UspA" evidence="2">
    <location>
        <begin position="1"/>
        <end position="147"/>
    </location>
</feature>
<evidence type="ECO:0000259" key="2">
    <source>
        <dbReference type="Pfam" id="PF00582"/>
    </source>
</evidence>